<dbReference type="AlphaFoldDB" id="A0A381IBV8"/>
<keyword evidence="1" id="KW-0067">ATP-binding</keyword>
<dbReference type="EMBL" id="UFWD01000001">
    <property type="protein sequence ID" value="SUY25245.1"/>
    <property type="molecule type" value="Genomic_DNA"/>
</dbReference>
<gene>
    <name evidence="1" type="ORF">NCTC13307_02707</name>
</gene>
<accession>A0A381IBV8</accession>
<dbReference type="GO" id="GO:0005524">
    <property type="term" value="F:ATP binding"/>
    <property type="evidence" value="ECO:0007669"/>
    <property type="project" value="UniProtKB-KW"/>
</dbReference>
<organism evidence="1">
    <name type="scientific">Clostridioides difficile</name>
    <name type="common">Peptoclostridium difficile</name>
    <dbReference type="NCBI Taxonomy" id="1496"/>
    <lineage>
        <taxon>Bacteria</taxon>
        <taxon>Bacillati</taxon>
        <taxon>Bacillota</taxon>
        <taxon>Clostridia</taxon>
        <taxon>Peptostreptococcales</taxon>
        <taxon>Peptostreptococcaceae</taxon>
        <taxon>Clostridioides</taxon>
    </lineage>
</organism>
<sequence>MLFSGEEALKEAQVISGGEKVRCMLSKLMLSNANVLVLE</sequence>
<name>A0A381IBV8_CLODI</name>
<proteinExistence type="predicted"/>
<keyword evidence="1" id="KW-0547">Nucleotide-binding</keyword>
<evidence type="ECO:0000313" key="1">
    <source>
        <dbReference type="EMBL" id="SUY25245.1"/>
    </source>
</evidence>
<reference evidence="1" key="1">
    <citation type="submission" date="2018-06" db="EMBL/GenBank/DDBJ databases">
        <authorList>
            <consortium name="Pathogen Informatics"/>
            <person name="Doyle S."/>
        </authorList>
    </citation>
    <scope>NUCLEOTIDE SEQUENCE</scope>
    <source>
        <strain evidence="1">NCTC13307</strain>
    </source>
</reference>
<protein>
    <submittedName>
        <fullName evidence="1">ABC transporter ATP-binding protein</fullName>
    </submittedName>
</protein>